<protein>
    <submittedName>
        <fullName evidence="10">TonB-dependent receptor</fullName>
    </submittedName>
</protein>
<dbReference type="InterPro" id="IPR039426">
    <property type="entry name" value="TonB-dep_rcpt-like"/>
</dbReference>
<comment type="subcellular location">
    <subcellularLocation>
        <location evidence="1 8">Cell outer membrane</location>
        <topology evidence="1 8">Multi-pass membrane protein</topology>
    </subcellularLocation>
</comment>
<dbReference type="PANTHER" id="PTHR30069:SF29">
    <property type="entry name" value="HEMOGLOBIN AND HEMOGLOBIN-HAPTOGLOBIN-BINDING PROTEIN 1-RELATED"/>
    <property type="match status" value="1"/>
</dbReference>
<sequence>MRSFIMLIFALATGNVWGQGQVSGYVEDKGSGEKLFGATILIEGTGRGAHTNFYGFFSLNLPDSTATLRVSHVGYKTQTVNVDMAASSKLTVGLQPLDDLDEVVVEENKELSFERQVQLSSINMPARQLKQLPAVGGEIDLIRGIQLMPGVQGGKEGLTGMYVRGGGPDQNLILLDGIPLYNVGHLGGIFSTFNPDVVADVNLMKGGFPARYGGRLSSVLNVKMRNGNRNEMRTEGAVGLVSARISNEGPINKGKGSYIVALRRSYVDMFTRPIARIASGGSHGFGYTFYDFNGKASYDLSPKDKIQVTAYSGHDRGVVNARDTSNIRSSNYFKWGNQLATVRWNRVISDRLFSNTTVGYTNYIFDIATDHSNPEEEHFYHFGYQSGIRDWNLKYDLEYYHSKSHLFRVGAQAIHHKFTPGVNAIRSTDQGVQMDTTFGSQNVNAWELSYYLEDEWTLSDRFSANLGVHFNNYFVEGEQYFSAQPRMTARYQVGPRSSLKAGFAQMQQNVHLLSSTGVGIPTDLWVPATSRTRPQQSWQYTLGYHRMLDKGWEFSVEGYYKNMTNLIAYSDGVNWLEGAADWQDQIEREGEGRARGIEVLLQKKEGRWSGWLGYTLAQSERRFDNIMDGQFFPDRFDRRHDIGFTMAYQVNDKVSFSASWTYGTGEAITLAEGRYQAYTEPPIGLSGGLTGPNRYVEHYEGRNNFRMRSYHRADFGIRFSKDKRWGERTWNLGFYNVYNRANPFYYYWSGGTNFFGVNAGGTMRLRQMALLPILPAFSYEFKLY</sequence>
<evidence type="ECO:0000256" key="6">
    <source>
        <dbReference type="ARBA" id="ARBA00023136"/>
    </source>
</evidence>
<evidence type="ECO:0000313" key="11">
    <source>
        <dbReference type="Proteomes" id="UP001319104"/>
    </source>
</evidence>
<dbReference type="Gene3D" id="2.60.40.1120">
    <property type="entry name" value="Carboxypeptidase-like, regulatory domain"/>
    <property type="match status" value="1"/>
</dbReference>
<keyword evidence="4 8" id="KW-0812">Transmembrane</keyword>
<dbReference type="SUPFAM" id="SSF56935">
    <property type="entry name" value="Porins"/>
    <property type="match status" value="1"/>
</dbReference>
<proteinExistence type="inferred from homology"/>
<keyword evidence="5" id="KW-0732">Signal</keyword>
<dbReference type="Pfam" id="PF13715">
    <property type="entry name" value="CarbopepD_reg_2"/>
    <property type="match status" value="1"/>
</dbReference>
<evidence type="ECO:0000256" key="2">
    <source>
        <dbReference type="ARBA" id="ARBA00022448"/>
    </source>
</evidence>
<evidence type="ECO:0000256" key="4">
    <source>
        <dbReference type="ARBA" id="ARBA00022692"/>
    </source>
</evidence>
<evidence type="ECO:0000256" key="3">
    <source>
        <dbReference type="ARBA" id="ARBA00022452"/>
    </source>
</evidence>
<gene>
    <name evidence="10" type="ORF">KI659_02785</name>
</gene>
<dbReference type="InterPro" id="IPR036942">
    <property type="entry name" value="Beta-barrel_TonB_sf"/>
</dbReference>
<dbReference type="AlphaFoldDB" id="A0AAP2CEL6"/>
<dbReference type="Gene3D" id="2.170.130.10">
    <property type="entry name" value="TonB-dependent receptor, plug domain"/>
    <property type="match status" value="1"/>
</dbReference>
<dbReference type="EMBL" id="JAHCMY010000001">
    <property type="protein sequence ID" value="MBS9522933.1"/>
    <property type="molecule type" value="Genomic_DNA"/>
</dbReference>
<accession>A0AAP2CEL6</accession>
<dbReference type="Proteomes" id="UP001319104">
    <property type="component" value="Unassembled WGS sequence"/>
</dbReference>
<keyword evidence="7 8" id="KW-0998">Cell outer membrane</keyword>
<keyword evidence="2 8" id="KW-0813">Transport</keyword>
<dbReference type="InterPro" id="IPR037066">
    <property type="entry name" value="Plug_dom_sf"/>
</dbReference>
<name>A0AAP2CEL6_9BACT</name>
<evidence type="ECO:0000259" key="9">
    <source>
        <dbReference type="Pfam" id="PF07715"/>
    </source>
</evidence>
<keyword evidence="6 8" id="KW-0472">Membrane</keyword>
<dbReference type="SUPFAM" id="SSF49464">
    <property type="entry name" value="Carboxypeptidase regulatory domain-like"/>
    <property type="match status" value="1"/>
</dbReference>
<dbReference type="RefSeq" id="WP_213943804.1">
    <property type="nucleotide sequence ID" value="NZ_JAHCMY010000001.1"/>
</dbReference>
<evidence type="ECO:0000256" key="7">
    <source>
        <dbReference type="ARBA" id="ARBA00023237"/>
    </source>
</evidence>
<keyword evidence="10" id="KW-0675">Receptor</keyword>
<dbReference type="PANTHER" id="PTHR30069">
    <property type="entry name" value="TONB-DEPENDENT OUTER MEMBRANE RECEPTOR"/>
    <property type="match status" value="1"/>
</dbReference>
<dbReference type="InterPro" id="IPR012910">
    <property type="entry name" value="Plug_dom"/>
</dbReference>
<keyword evidence="11" id="KW-1185">Reference proteome</keyword>
<dbReference type="Pfam" id="PF07715">
    <property type="entry name" value="Plug"/>
    <property type="match status" value="1"/>
</dbReference>
<dbReference type="GO" id="GO:0044718">
    <property type="term" value="P:siderophore transmembrane transport"/>
    <property type="evidence" value="ECO:0007669"/>
    <property type="project" value="TreeGrafter"/>
</dbReference>
<dbReference type="Gene3D" id="2.40.170.20">
    <property type="entry name" value="TonB-dependent receptor, beta-barrel domain"/>
    <property type="match status" value="1"/>
</dbReference>
<comment type="similarity">
    <text evidence="8">Belongs to the TonB-dependent receptor family.</text>
</comment>
<evidence type="ECO:0000313" key="10">
    <source>
        <dbReference type="EMBL" id="MBS9522933.1"/>
    </source>
</evidence>
<comment type="caution">
    <text evidence="10">The sequence shown here is derived from an EMBL/GenBank/DDBJ whole genome shotgun (WGS) entry which is preliminary data.</text>
</comment>
<dbReference type="GO" id="GO:0015344">
    <property type="term" value="F:siderophore uptake transmembrane transporter activity"/>
    <property type="evidence" value="ECO:0007669"/>
    <property type="project" value="TreeGrafter"/>
</dbReference>
<feature type="domain" description="TonB-dependent receptor plug" evidence="9">
    <location>
        <begin position="143"/>
        <end position="215"/>
    </location>
</feature>
<evidence type="ECO:0000256" key="8">
    <source>
        <dbReference type="PROSITE-ProRule" id="PRU01360"/>
    </source>
</evidence>
<dbReference type="PROSITE" id="PS52016">
    <property type="entry name" value="TONB_DEPENDENT_REC_3"/>
    <property type="match status" value="1"/>
</dbReference>
<dbReference type="InterPro" id="IPR008969">
    <property type="entry name" value="CarboxyPept-like_regulatory"/>
</dbReference>
<reference evidence="10 11" key="1">
    <citation type="submission" date="2021-05" db="EMBL/GenBank/DDBJ databases">
        <authorList>
            <person name="Zhang Z.D."/>
            <person name="Osman G."/>
        </authorList>
    </citation>
    <scope>NUCLEOTIDE SEQUENCE [LARGE SCALE GENOMIC DNA]</scope>
    <source>
        <strain evidence="10 11">KCTC 32217</strain>
    </source>
</reference>
<evidence type="ECO:0000256" key="1">
    <source>
        <dbReference type="ARBA" id="ARBA00004571"/>
    </source>
</evidence>
<evidence type="ECO:0000256" key="5">
    <source>
        <dbReference type="ARBA" id="ARBA00022729"/>
    </source>
</evidence>
<dbReference type="GO" id="GO:0009279">
    <property type="term" value="C:cell outer membrane"/>
    <property type="evidence" value="ECO:0007669"/>
    <property type="project" value="UniProtKB-SubCell"/>
</dbReference>
<organism evidence="10 11">
    <name type="scientific">Litoribacter ruber</name>
    <dbReference type="NCBI Taxonomy" id="702568"/>
    <lineage>
        <taxon>Bacteria</taxon>
        <taxon>Pseudomonadati</taxon>
        <taxon>Bacteroidota</taxon>
        <taxon>Cytophagia</taxon>
        <taxon>Cytophagales</taxon>
        <taxon>Cyclobacteriaceae</taxon>
        <taxon>Litoribacter</taxon>
    </lineage>
</organism>
<keyword evidence="3 8" id="KW-1134">Transmembrane beta strand</keyword>